<dbReference type="PRINTS" id="PR00038">
    <property type="entry name" value="HTHLUXR"/>
</dbReference>
<dbReference type="EMBL" id="NUMG01000028">
    <property type="protein sequence ID" value="PGT99258.1"/>
    <property type="molecule type" value="Genomic_DNA"/>
</dbReference>
<dbReference type="Pfam" id="PF00196">
    <property type="entry name" value="GerE"/>
    <property type="match status" value="1"/>
</dbReference>
<dbReference type="SUPFAM" id="SSF46894">
    <property type="entry name" value="C-terminal effector domain of the bipartite response regulators"/>
    <property type="match status" value="1"/>
</dbReference>
<dbReference type="Gene3D" id="3.40.50.2300">
    <property type="match status" value="1"/>
</dbReference>
<proteinExistence type="predicted"/>
<dbReference type="GO" id="GO:0003677">
    <property type="term" value="F:DNA binding"/>
    <property type="evidence" value="ECO:0007669"/>
    <property type="project" value="UniProtKB-KW"/>
</dbReference>
<dbReference type="RefSeq" id="WP_088231904.1">
    <property type="nucleotide sequence ID" value="NZ_JARXKI010000008.1"/>
</dbReference>
<keyword evidence="5 7" id="KW-0238">DNA-binding</keyword>
<comment type="caution">
    <text evidence="7">The sequence shown here is derived from an EMBL/GenBank/DDBJ whole genome shotgun (WGS) entry which is preliminary data.</text>
</comment>
<comment type="subcellular location">
    <subcellularLocation>
        <location evidence="1">Cytoplasm</location>
    </subcellularLocation>
</comment>
<keyword evidence="3" id="KW-0597">Phosphoprotein</keyword>
<dbReference type="CDD" id="cd17535">
    <property type="entry name" value="REC_NarL-like"/>
    <property type="match status" value="1"/>
</dbReference>
<dbReference type="CDD" id="cd06170">
    <property type="entry name" value="LuxR_C_like"/>
    <property type="match status" value="1"/>
</dbReference>
<evidence type="ECO:0000256" key="3">
    <source>
        <dbReference type="ARBA" id="ARBA00022553"/>
    </source>
</evidence>
<dbReference type="PROSITE" id="PS50110">
    <property type="entry name" value="RESPONSE_REGULATORY"/>
    <property type="match status" value="1"/>
</dbReference>
<accession>A0A2A8IPK1</accession>
<organism evidence="7 8">
    <name type="scientific">Bacillus cereus</name>
    <dbReference type="NCBI Taxonomy" id="1396"/>
    <lineage>
        <taxon>Bacteria</taxon>
        <taxon>Bacillati</taxon>
        <taxon>Bacillota</taxon>
        <taxon>Bacilli</taxon>
        <taxon>Bacillales</taxon>
        <taxon>Bacillaceae</taxon>
        <taxon>Bacillus</taxon>
        <taxon>Bacillus cereus group</taxon>
    </lineage>
</organism>
<dbReference type="InterPro" id="IPR001789">
    <property type="entry name" value="Sig_transdc_resp-reg_receiver"/>
</dbReference>
<keyword evidence="4" id="KW-0805">Transcription regulation</keyword>
<evidence type="ECO:0000256" key="6">
    <source>
        <dbReference type="ARBA" id="ARBA00023163"/>
    </source>
</evidence>
<dbReference type="PANTHER" id="PTHR43214">
    <property type="entry name" value="TWO-COMPONENT RESPONSE REGULATOR"/>
    <property type="match status" value="1"/>
</dbReference>
<dbReference type="SMART" id="SM00421">
    <property type="entry name" value="HTH_LUXR"/>
    <property type="match status" value="1"/>
</dbReference>
<evidence type="ECO:0000313" key="8">
    <source>
        <dbReference type="Proteomes" id="UP000225766"/>
    </source>
</evidence>
<dbReference type="InterPro" id="IPR039420">
    <property type="entry name" value="WalR-like"/>
</dbReference>
<dbReference type="InterPro" id="IPR058245">
    <property type="entry name" value="NreC/VraR/RcsB-like_REC"/>
</dbReference>
<keyword evidence="2" id="KW-0963">Cytoplasm</keyword>
<evidence type="ECO:0000256" key="4">
    <source>
        <dbReference type="ARBA" id="ARBA00023015"/>
    </source>
</evidence>
<dbReference type="InterPro" id="IPR016032">
    <property type="entry name" value="Sig_transdc_resp-reg_C-effctor"/>
</dbReference>
<reference evidence="7 8" key="1">
    <citation type="submission" date="2017-09" db="EMBL/GenBank/DDBJ databases">
        <title>Large-scale bioinformatics analysis of Bacillus genomes uncovers conserved roles of natural products in bacterial physiology.</title>
        <authorList>
            <consortium name="Agbiome Team Llc"/>
            <person name="Bleich R.M."/>
            <person name="Grubbs K.J."/>
            <person name="Santa Maria K.C."/>
            <person name="Allen S.E."/>
            <person name="Farag S."/>
            <person name="Shank E.A."/>
            <person name="Bowers A."/>
        </authorList>
    </citation>
    <scope>NUCLEOTIDE SEQUENCE [LARGE SCALE GENOMIC DNA]</scope>
    <source>
        <strain evidence="7 8">AFS040105</strain>
    </source>
</reference>
<dbReference type="InterPro" id="IPR011006">
    <property type="entry name" value="CheY-like_superfamily"/>
</dbReference>
<dbReference type="OrthoDB" id="9800856at2"/>
<dbReference type="GO" id="GO:0006355">
    <property type="term" value="P:regulation of DNA-templated transcription"/>
    <property type="evidence" value="ECO:0007669"/>
    <property type="project" value="InterPro"/>
</dbReference>
<dbReference type="PROSITE" id="PS50043">
    <property type="entry name" value="HTH_LUXR_2"/>
    <property type="match status" value="1"/>
</dbReference>
<name>A0A2A8IPK1_BACCE</name>
<dbReference type="PANTHER" id="PTHR43214:SF43">
    <property type="entry name" value="TWO-COMPONENT RESPONSE REGULATOR"/>
    <property type="match status" value="1"/>
</dbReference>
<dbReference type="Pfam" id="PF00072">
    <property type="entry name" value="Response_reg"/>
    <property type="match status" value="1"/>
</dbReference>
<evidence type="ECO:0000256" key="1">
    <source>
        <dbReference type="ARBA" id="ARBA00004496"/>
    </source>
</evidence>
<sequence>MKIKVLLVDDHTVVLKGLAFFLSTQEDLELVGEANNGKEALVKVGEANPDVVLMDLYMPEMDGVEATAHIKKEYPDVKVIVLTSFSDQAHVLPALKAGASGYILKDVEPDQLVEAIRSAYKGNIQLHPDIANALLSQSLPEEEKEEEHFIHVDVLTARENEVLQLLAKGMSNKEVAAVLVITEKTVKAHVSSILSKLNLSDRTQAALYAVRNGIV</sequence>
<dbReference type="GO" id="GO:0005737">
    <property type="term" value="C:cytoplasm"/>
    <property type="evidence" value="ECO:0007669"/>
    <property type="project" value="UniProtKB-SubCell"/>
</dbReference>
<evidence type="ECO:0000256" key="5">
    <source>
        <dbReference type="ARBA" id="ARBA00023125"/>
    </source>
</evidence>
<dbReference type="AlphaFoldDB" id="A0A2A8IPK1"/>
<dbReference type="Proteomes" id="UP000225766">
    <property type="component" value="Unassembled WGS sequence"/>
</dbReference>
<gene>
    <name evidence="7" type="ORF">COD19_19695</name>
</gene>
<protein>
    <submittedName>
        <fullName evidence="7">DNA-binding response regulator</fullName>
    </submittedName>
</protein>
<dbReference type="SUPFAM" id="SSF52172">
    <property type="entry name" value="CheY-like"/>
    <property type="match status" value="1"/>
</dbReference>
<dbReference type="InterPro" id="IPR000792">
    <property type="entry name" value="Tscrpt_reg_LuxR_C"/>
</dbReference>
<keyword evidence="6" id="KW-0804">Transcription</keyword>
<dbReference type="GO" id="GO:0000160">
    <property type="term" value="P:phosphorelay signal transduction system"/>
    <property type="evidence" value="ECO:0007669"/>
    <property type="project" value="InterPro"/>
</dbReference>
<evidence type="ECO:0000313" key="7">
    <source>
        <dbReference type="EMBL" id="PGT99258.1"/>
    </source>
</evidence>
<dbReference type="PROSITE" id="PS00622">
    <property type="entry name" value="HTH_LUXR_1"/>
    <property type="match status" value="1"/>
</dbReference>
<evidence type="ECO:0000256" key="2">
    <source>
        <dbReference type="ARBA" id="ARBA00022490"/>
    </source>
</evidence>
<dbReference type="SMART" id="SM00448">
    <property type="entry name" value="REC"/>
    <property type="match status" value="1"/>
</dbReference>